<evidence type="ECO:0000256" key="1">
    <source>
        <dbReference type="SAM" id="MobiDB-lite"/>
    </source>
</evidence>
<comment type="caution">
    <text evidence="2">The sequence shown here is derived from an EMBL/GenBank/DDBJ whole genome shotgun (WGS) entry which is preliminary data.</text>
</comment>
<reference evidence="2 3" key="1">
    <citation type="journal article" date="2024" name="Ann. Entomol. Soc. Am.">
        <title>Genomic analyses of the southern and eastern yellowjacket wasps (Hymenoptera: Vespidae) reveal evolutionary signatures of social life.</title>
        <authorList>
            <person name="Catto M.A."/>
            <person name="Caine P.B."/>
            <person name="Orr S.E."/>
            <person name="Hunt B.G."/>
            <person name="Goodisman M.A.D."/>
        </authorList>
    </citation>
    <scope>NUCLEOTIDE SEQUENCE [LARGE SCALE GENOMIC DNA]</scope>
    <source>
        <strain evidence="2">232</strain>
        <tissue evidence="2">Head and thorax</tissue>
    </source>
</reference>
<organism evidence="2 3">
    <name type="scientific">Vespula maculifrons</name>
    <name type="common">Eastern yellow jacket</name>
    <name type="synonym">Wasp</name>
    <dbReference type="NCBI Taxonomy" id="7453"/>
    <lineage>
        <taxon>Eukaryota</taxon>
        <taxon>Metazoa</taxon>
        <taxon>Ecdysozoa</taxon>
        <taxon>Arthropoda</taxon>
        <taxon>Hexapoda</taxon>
        <taxon>Insecta</taxon>
        <taxon>Pterygota</taxon>
        <taxon>Neoptera</taxon>
        <taxon>Endopterygota</taxon>
        <taxon>Hymenoptera</taxon>
        <taxon>Apocrita</taxon>
        <taxon>Aculeata</taxon>
        <taxon>Vespoidea</taxon>
        <taxon>Vespidae</taxon>
        <taxon>Vespinae</taxon>
        <taxon>Vespula</taxon>
    </lineage>
</organism>
<gene>
    <name evidence="2" type="ORF">V1477_001252</name>
</gene>
<accession>A0ABD2CZ91</accession>
<evidence type="ECO:0000313" key="3">
    <source>
        <dbReference type="Proteomes" id="UP001607303"/>
    </source>
</evidence>
<dbReference type="Proteomes" id="UP001607303">
    <property type="component" value="Unassembled WGS sequence"/>
</dbReference>
<name>A0ABD2CZ91_VESMC</name>
<keyword evidence="3" id="KW-1185">Reference proteome</keyword>
<dbReference type="EMBL" id="JAYRBN010000010">
    <property type="protein sequence ID" value="KAL2750462.1"/>
    <property type="molecule type" value="Genomic_DNA"/>
</dbReference>
<dbReference type="AlphaFoldDB" id="A0ABD2CZ91"/>
<sequence length="125" mass="14180">MASPSTPLPFADKGASEGRQAGIQIGKQASKQASKWTGDGWKYNREHFPSTRSTQLSILGLRCLGFSRLPRTPLAYASYRMKEGWIGKRVSHRQGRRIVERILRKIVRVHSVLCNFDADEKKYFG</sequence>
<evidence type="ECO:0000313" key="2">
    <source>
        <dbReference type="EMBL" id="KAL2750462.1"/>
    </source>
</evidence>
<protein>
    <submittedName>
        <fullName evidence="2">Uncharacterized protein</fullName>
    </submittedName>
</protein>
<feature type="region of interest" description="Disordered" evidence="1">
    <location>
        <begin position="1"/>
        <end position="33"/>
    </location>
</feature>
<proteinExistence type="predicted"/>